<reference evidence="2 3" key="1">
    <citation type="submission" date="2020-06" db="EMBL/GenBank/DDBJ databases">
        <title>Mogibacterium timidum strain W9173 genomic sequence.</title>
        <authorList>
            <person name="Wade W.G."/>
            <person name="Johnston C.D."/>
            <person name="Chen T."/>
            <person name="Dewhirst F.E."/>
        </authorList>
    </citation>
    <scope>NUCLEOTIDE SEQUENCE [LARGE SCALE GENOMIC DNA]</scope>
    <source>
        <strain evidence="2 3">W9173</strain>
    </source>
</reference>
<accession>A0A7Y9B1L3</accession>
<evidence type="ECO:0000313" key="3">
    <source>
        <dbReference type="Proteomes" id="UP000526307"/>
    </source>
</evidence>
<keyword evidence="1" id="KW-1133">Transmembrane helix</keyword>
<protein>
    <recommendedName>
        <fullName evidence="4">TadE-like protein</fullName>
    </recommendedName>
</protein>
<dbReference type="AlphaFoldDB" id="A0A7Y9B1L3"/>
<keyword evidence="1" id="KW-0472">Membrane</keyword>
<keyword evidence="3" id="KW-1185">Reference proteome</keyword>
<evidence type="ECO:0000313" key="2">
    <source>
        <dbReference type="EMBL" id="NWO24067.1"/>
    </source>
</evidence>
<evidence type="ECO:0000256" key="1">
    <source>
        <dbReference type="SAM" id="Phobius"/>
    </source>
</evidence>
<comment type="caution">
    <text evidence="2">The sequence shown here is derived from an EMBL/GenBank/DDBJ whole genome shotgun (WGS) entry which is preliminary data.</text>
</comment>
<proteinExistence type="predicted"/>
<dbReference type="Proteomes" id="UP000526307">
    <property type="component" value="Unassembled WGS sequence"/>
</dbReference>
<sequence>MRYWDKRGEQMVEASIVLPVVILVIMLLIRLCTFYLECLITQTNMHRKMLGKWDNTNSPVVRTISESRDVRYANIGLAGGLLRKSIEVTGFSVCEDKLVRAGGVIEEAVKK</sequence>
<organism evidence="2 3">
    <name type="scientific">Mogibacterium timidum</name>
    <dbReference type="NCBI Taxonomy" id="35519"/>
    <lineage>
        <taxon>Bacteria</taxon>
        <taxon>Bacillati</taxon>
        <taxon>Bacillota</taxon>
        <taxon>Clostridia</taxon>
        <taxon>Peptostreptococcales</taxon>
        <taxon>Anaerovoracaceae</taxon>
        <taxon>Mogibacterium</taxon>
    </lineage>
</organism>
<name>A0A7Y9B1L3_9FIRM</name>
<evidence type="ECO:0008006" key="4">
    <source>
        <dbReference type="Google" id="ProtNLM"/>
    </source>
</evidence>
<keyword evidence="1" id="KW-0812">Transmembrane</keyword>
<dbReference type="EMBL" id="JABXYR010000002">
    <property type="protein sequence ID" value="NWO24067.1"/>
    <property type="molecule type" value="Genomic_DNA"/>
</dbReference>
<feature type="transmembrane region" description="Helical" evidence="1">
    <location>
        <begin position="12"/>
        <end position="36"/>
    </location>
</feature>
<gene>
    <name evidence="2" type="ORF">HW270_08405</name>
</gene>
<dbReference type="RefSeq" id="WP_009644173.1">
    <property type="nucleotide sequence ID" value="NZ_CALIBD010000029.1"/>
</dbReference>